<keyword evidence="2" id="KW-0433">Leucine-rich repeat</keyword>
<evidence type="ECO:0000313" key="11">
    <source>
        <dbReference type="RefSeq" id="XP_027345177.1"/>
    </source>
</evidence>
<dbReference type="GeneID" id="113857454"/>
<keyword evidence="4" id="KW-0547">Nucleotide-binding</keyword>
<dbReference type="Gene3D" id="3.80.10.10">
    <property type="entry name" value="Ribonuclease Inhibitor"/>
    <property type="match status" value="4"/>
</dbReference>
<dbReference type="PANTHER" id="PTHR33463:SF204">
    <property type="entry name" value="NB-ARC DOMAIN-CONTAINING PROTEIN"/>
    <property type="match status" value="1"/>
</dbReference>
<evidence type="ECO:0000256" key="1">
    <source>
        <dbReference type="ARBA" id="ARBA00008894"/>
    </source>
</evidence>
<dbReference type="KEGG" id="aprc:113857454"/>
<dbReference type="PANTHER" id="PTHR33463">
    <property type="entry name" value="NB-ARC DOMAIN-CONTAINING PROTEIN-RELATED"/>
    <property type="match status" value="1"/>
</dbReference>
<comment type="similarity">
    <text evidence="1">Belongs to the disease resistance NB-LRR family.</text>
</comment>
<evidence type="ECO:0000256" key="4">
    <source>
        <dbReference type="ARBA" id="ARBA00022741"/>
    </source>
</evidence>
<proteinExistence type="inferred from homology"/>
<dbReference type="Pfam" id="PF00931">
    <property type="entry name" value="NB-ARC"/>
    <property type="match status" value="1"/>
</dbReference>
<dbReference type="PRINTS" id="PR00364">
    <property type="entry name" value="DISEASERSIST"/>
</dbReference>
<sequence length="1352" mass="154795">MTDFIISIASKLAEYLVGPTLREGQYLFCIGKFSRNLQIEKEELKSTKGNVEKRIEETRKKAEEAEKAVETWMNDVNKIIVEVENLQQELNANNGCFRGWCPTWKRYCLCKQLPEKIERMKLLNKESTSFNPFSHPLPLSKFEVSSSGNFMLFKSTKEAEHKLLEALKDDNNYVIGLYGMGGSGKTSLSKEVGKKVKKEGIFDHVIFTTISQNPQINNIQNEIKDFLGFKPEETSISGRAKQLSMRIKSGERILIILDDVWKKLDFEEIGIPAEGDHRKGCKVLMTTRRLRVCDLMGCKVKIPLNLLSEEESQDLFKMHSGINGALNEVALEIVKECKGLPIAIVSVGAALKEKSDSWWISALSDLKHSKLVDVDEGDSNAFTCLKLSYDYLRSEAAKSILRMCSMFPEDHEIEVEDLFRYGIGLGIREEVDSFEIIRCKVNVAIENLIESSLLCYSEEEKKHVKMHDLVRDSVLWITRKEKKTIELYPEQMLHELLQDEAVKESYVLSLWELTEDLVLIHELNVPKLEVLLLSLSWYGEYTLNLSNLSFEGVKKLKVMAINGSNYRNSILSLPQSTQWLTNLQTLRLRGSKLEDISFVVSLRNLEILDLQFSQLKELPNDIGKLKKLKLLDLTQCEILDQCYDEVIQRCLHLEELYIYGYGLSLKSYETLEKNDKLLKLQSYVISVGGLNHFYYGRHNFPNRVFYMEKFNTLNPGKVTKALLQRINIVHLFELQGDCKSFIPEVVQAVGGMNELTELRLDNCGKIECVINKISPHEFGFIQKLEKLELSSCIDLKSIFSRKSNLCNLKCLNIESCPKLASLFPMSVAQNLLKLEEMKLSGCDILEHMIREEESGINMVQAILPIPENSYLGEIEEVQPRNSQIQIQNLFPLLGKLELEELPCFLKICEKNCYPHLPSIEKQQLKPRTSGVNEKLMSGDVSTLQISVLGFQHLQSLTVVKCEKVKHLFSMNVLHIRLPHLTSLIIKECEELEEIILDNGETQKIYNVEGCFPNLRELEVKKCNKLKRLFSLTIVGMLPQLQRLEIADATQLEEVFSHEAKNNKEKLVFPNLWLIALENLLVLVDVCQGMKLHGVKLHRIEIEACLAPISEYLQMGVEGYDEAMSTQVSDFQNKSFISSVEDLLLRNLSNLIVLWKGPSLINFHRLQTLRVYKCNKLKTVFSANVIRSFPHLEALFVTDCEELEEIIPNEEEKERQHICFPKLLYLSIDGCNKLKCVFPVSMMRDMPELRFMRIKKCSEVVHVYGSVDKANDSQVTELMLPNLQELELRGLPNLVDLCGSLHTKYHLKDLWYLTVEDCPKLSSTTIAYLLNFFEQASSADYVAESVATIVAYI</sequence>
<evidence type="ECO:0000259" key="8">
    <source>
        <dbReference type="Pfam" id="PF00931"/>
    </source>
</evidence>
<dbReference type="Gene3D" id="1.10.8.430">
    <property type="entry name" value="Helical domain of apoptotic protease-activating factors"/>
    <property type="match status" value="1"/>
</dbReference>
<reference evidence="10" key="1">
    <citation type="journal article" date="2019" name="Toxins">
        <title>Detection of Abrin-Like and Prepropulchellin-Like Toxin Genes and Transcripts Using Whole Genome Sequencing and Full-Length Transcript Sequencing of Abrus precatorius.</title>
        <authorList>
            <person name="Hovde B.T."/>
            <person name="Daligault H.E."/>
            <person name="Hanschen E.R."/>
            <person name="Kunde Y.A."/>
            <person name="Johnson M.B."/>
            <person name="Starkenburg S.R."/>
            <person name="Johnson S.L."/>
        </authorList>
    </citation>
    <scope>NUCLEOTIDE SEQUENCE [LARGE SCALE GENOMIC DNA]</scope>
</reference>
<dbReference type="SUPFAM" id="SSF52047">
    <property type="entry name" value="RNI-like"/>
    <property type="match status" value="1"/>
</dbReference>
<keyword evidence="7" id="KW-0175">Coiled coil</keyword>
<evidence type="ECO:0000256" key="2">
    <source>
        <dbReference type="ARBA" id="ARBA00022614"/>
    </source>
</evidence>
<keyword evidence="10" id="KW-1185">Reference proteome</keyword>
<evidence type="ECO:0000256" key="3">
    <source>
        <dbReference type="ARBA" id="ARBA00022737"/>
    </source>
</evidence>
<dbReference type="Gene3D" id="1.10.10.10">
    <property type="entry name" value="Winged helix-like DNA-binding domain superfamily/Winged helix DNA-binding domain"/>
    <property type="match status" value="1"/>
</dbReference>
<dbReference type="RefSeq" id="XP_027345177.1">
    <property type="nucleotide sequence ID" value="XM_027489376.1"/>
</dbReference>
<feature type="domain" description="Disease resistance protein At4g27190-like leucine-rich repeats" evidence="9">
    <location>
        <begin position="1008"/>
        <end position="1104"/>
    </location>
</feature>
<dbReference type="InterPro" id="IPR032675">
    <property type="entry name" value="LRR_dom_sf"/>
</dbReference>
<feature type="coiled-coil region" evidence="7">
    <location>
        <begin position="34"/>
        <end position="93"/>
    </location>
</feature>
<evidence type="ECO:0000313" key="10">
    <source>
        <dbReference type="Proteomes" id="UP000694853"/>
    </source>
</evidence>
<keyword evidence="3" id="KW-0677">Repeat</keyword>
<evidence type="ECO:0000256" key="6">
    <source>
        <dbReference type="ARBA" id="ARBA00022840"/>
    </source>
</evidence>
<keyword evidence="6" id="KW-0067">ATP-binding</keyword>
<feature type="domain" description="Disease resistance protein At4g27190-like leucine-rich repeats" evidence="9">
    <location>
        <begin position="942"/>
        <end position="1002"/>
    </location>
</feature>
<evidence type="ECO:0000256" key="5">
    <source>
        <dbReference type="ARBA" id="ARBA00022821"/>
    </source>
</evidence>
<dbReference type="InterPro" id="IPR002182">
    <property type="entry name" value="NB-ARC"/>
</dbReference>
<feature type="domain" description="Disease resistance protein At4g27190-like leucine-rich repeats" evidence="9">
    <location>
        <begin position="747"/>
        <end position="843"/>
    </location>
</feature>
<dbReference type="InterPro" id="IPR042197">
    <property type="entry name" value="Apaf_helical"/>
</dbReference>
<gene>
    <name evidence="11" type="primary">LOC113857454</name>
</gene>
<feature type="domain" description="Disease resistance protein At4g27190-like leucine-rich repeats" evidence="9">
    <location>
        <begin position="1116"/>
        <end position="1200"/>
    </location>
</feature>
<dbReference type="InterPro" id="IPR027417">
    <property type="entry name" value="P-loop_NTPase"/>
</dbReference>
<dbReference type="InterPro" id="IPR036388">
    <property type="entry name" value="WH-like_DNA-bd_sf"/>
</dbReference>
<organism evidence="10 11">
    <name type="scientific">Abrus precatorius</name>
    <name type="common">Indian licorice</name>
    <name type="synonym">Glycine abrus</name>
    <dbReference type="NCBI Taxonomy" id="3816"/>
    <lineage>
        <taxon>Eukaryota</taxon>
        <taxon>Viridiplantae</taxon>
        <taxon>Streptophyta</taxon>
        <taxon>Embryophyta</taxon>
        <taxon>Tracheophyta</taxon>
        <taxon>Spermatophyta</taxon>
        <taxon>Magnoliopsida</taxon>
        <taxon>eudicotyledons</taxon>
        <taxon>Gunneridae</taxon>
        <taxon>Pentapetalae</taxon>
        <taxon>rosids</taxon>
        <taxon>fabids</taxon>
        <taxon>Fabales</taxon>
        <taxon>Fabaceae</taxon>
        <taxon>Papilionoideae</taxon>
        <taxon>50 kb inversion clade</taxon>
        <taxon>NPAAA clade</taxon>
        <taxon>indigoferoid/millettioid clade</taxon>
        <taxon>Abreae</taxon>
        <taxon>Abrus</taxon>
    </lineage>
</organism>
<protein>
    <submittedName>
        <fullName evidence="11">Probable disease resistance protein At1g61180</fullName>
    </submittedName>
</protein>
<dbReference type="GO" id="GO:0006952">
    <property type="term" value="P:defense response"/>
    <property type="evidence" value="ECO:0007669"/>
    <property type="project" value="UniProtKB-KW"/>
</dbReference>
<dbReference type="Gene3D" id="3.40.50.300">
    <property type="entry name" value="P-loop containing nucleotide triphosphate hydrolases"/>
    <property type="match status" value="1"/>
</dbReference>
<evidence type="ECO:0000256" key="7">
    <source>
        <dbReference type="SAM" id="Coils"/>
    </source>
</evidence>
<dbReference type="GO" id="GO:0005524">
    <property type="term" value="F:ATP binding"/>
    <property type="evidence" value="ECO:0007669"/>
    <property type="project" value="UniProtKB-KW"/>
</dbReference>
<evidence type="ECO:0000259" key="9">
    <source>
        <dbReference type="Pfam" id="PF23247"/>
    </source>
</evidence>
<reference evidence="11" key="2">
    <citation type="submission" date="2025-08" db="UniProtKB">
        <authorList>
            <consortium name="RefSeq"/>
        </authorList>
    </citation>
    <scope>IDENTIFICATION</scope>
    <source>
        <tissue evidence="11">Young leaves</tissue>
    </source>
</reference>
<name>A0A8B8KMW1_ABRPR</name>
<dbReference type="OrthoDB" id="971758at2759"/>
<dbReference type="InterPro" id="IPR057135">
    <property type="entry name" value="At4g27190-like_LRR"/>
</dbReference>
<accession>A0A8B8KMW1</accession>
<feature type="domain" description="Disease resistance protein At4g27190-like leucine-rich repeats" evidence="9">
    <location>
        <begin position="1211"/>
        <end position="1322"/>
    </location>
</feature>
<dbReference type="Proteomes" id="UP000694853">
    <property type="component" value="Unplaced"/>
</dbReference>
<dbReference type="FunFam" id="3.40.50.300:FF:001091">
    <property type="entry name" value="Probable disease resistance protein At1g61300"/>
    <property type="match status" value="1"/>
</dbReference>
<dbReference type="SUPFAM" id="SSF52058">
    <property type="entry name" value="L domain-like"/>
    <property type="match status" value="1"/>
</dbReference>
<feature type="domain" description="NB-ARC" evidence="8">
    <location>
        <begin position="162"/>
        <end position="318"/>
    </location>
</feature>
<keyword evidence="5" id="KW-0611">Plant defense</keyword>
<dbReference type="InterPro" id="IPR050905">
    <property type="entry name" value="Plant_NBS-LRR"/>
</dbReference>
<dbReference type="SUPFAM" id="SSF52540">
    <property type="entry name" value="P-loop containing nucleoside triphosphate hydrolases"/>
    <property type="match status" value="1"/>
</dbReference>
<dbReference type="GO" id="GO:0043531">
    <property type="term" value="F:ADP binding"/>
    <property type="evidence" value="ECO:0007669"/>
    <property type="project" value="InterPro"/>
</dbReference>
<dbReference type="Pfam" id="PF23247">
    <property type="entry name" value="LRR_RPS2"/>
    <property type="match status" value="5"/>
</dbReference>